<organism evidence="3 4">
    <name type="scientific">Plakobranchus ocellatus</name>
    <dbReference type="NCBI Taxonomy" id="259542"/>
    <lineage>
        <taxon>Eukaryota</taxon>
        <taxon>Metazoa</taxon>
        <taxon>Spiralia</taxon>
        <taxon>Lophotrochozoa</taxon>
        <taxon>Mollusca</taxon>
        <taxon>Gastropoda</taxon>
        <taxon>Heterobranchia</taxon>
        <taxon>Euthyneura</taxon>
        <taxon>Panpulmonata</taxon>
        <taxon>Sacoglossa</taxon>
        <taxon>Placobranchoidea</taxon>
        <taxon>Plakobranchidae</taxon>
        <taxon>Plakobranchus</taxon>
    </lineage>
</organism>
<dbReference type="PANTHER" id="PTHR19143">
    <property type="entry name" value="FIBRINOGEN/TENASCIN/ANGIOPOEITIN"/>
    <property type="match status" value="1"/>
</dbReference>
<feature type="domain" description="Fibrinogen C-terminal" evidence="2">
    <location>
        <begin position="430"/>
        <end position="648"/>
    </location>
</feature>
<comment type="caution">
    <text evidence="3">The sequence shown here is derived from an EMBL/GenBank/DDBJ whole genome shotgun (WGS) entry which is preliminary data.</text>
</comment>
<dbReference type="PANTHER" id="PTHR19143:SF458">
    <property type="entry name" value="FIBRINOGEN C-TERMINAL DOMAIN-CONTAINING PROTEIN-RELATED"/>
    <property type="match status" value="1"/>
</dbReference>
<evidence type="ECO:0000259" key="2">
    <source>
        <dbReference type="PROSITE" id="PS51406"/>
    </source>
</evidence>
<dbReference type="EMBL" id="BLXT01007807">
    <property type="protein sequence ID" value="GFO42443.1"/>
    <property type="molecule type" value="Genomic_DNA"/>
</dbReference>
<dbReference type="InterPro" id="IPR050373">
    <property type="entry name" value="Fibrinogen_C-term_domain"/>
</dbReference>
<proteinExistence type="predicted"/>
<dbReference type="InterPro" id="IPR036056">
    <property type="entry name" value="Fibrinogen-like_C"/>
</dbReference>
<protein>
    <submittedName>
        <fullName evidence="3">Ficolin-1</fullName>
    </submittedName>
</protein>
<dbReference type="SUPFAM" id="SSF56496">
    <property type="entry name" value="Fibrinogen C-terminal domain-like"/>
    <property type="match status" value="1"/>
</dbReference>
<dbReference type="PROSITE" id="PS51406">
    <property type="entry name" value="FIBRINOGEN_C_2"/>
    <property type="match status" value="1"/>
</dbReference>
<dbReference type="AlphaFoldDB" id="A0AAV4DEH0"/>
<dbReference type="Proteomes" id="UP000735302">
    <property type="component" value="Unassembled WGS sequence"/>
</dbReference>
<accession>A0AAV4DEH0</accession>
<feature type="coiled-coil region" evidence="1">
    <location>
        <begin position="366"/>
        <end position="393"/>
    </location>
</feature>
<reference evidence="3 4" key="1">
    <citation type="journal article" date="2021" name="Elife">
        <title>Chloroplast acquisition without the gene transfer in kleptoplastic sea slugs, Plakobranchus ocellatus.</title>
        <authorList>
            <person name="Maeda T."/>
            <person name="Takahashi S."/>
            <person name="Yoshida T."/>
            <person name="Shimamura S."/>
            <person name="Takaki Y."/>
            <person name="Nagai Y."/>
            <person name="Toyoda A."/>
            <person name="Suzuki Y."/>
            <person name="Arimoto A."/>
            <person name="Ishii H."/>
            <person name="Satoh N."/>
            <person name="Nishiyama T."/>
            <person name="Hasebe M."/>
            <person name="Maruyama T."/>
            <person name="Minagawa J."/>
            <person name="Obokata J."/>
            <person name="Shigenobu S."/>
        </authorList>
    </citation>
    <scope>NUCLEOTIDE SEQUENCE [LARGE SCALE GENOMIC DNA]</scope>
</reference>
<gene>
    <name evidence="3" type="ORF">PoB_006894800</name>
</gene>
<dbReference type="Gene3D" id="3.90.215.10">
    <property type="entry name" value="Gamma Fibrinogen, chain A, domain 1"/>
    <property type="match status" value="1"/>
</dbReference>
<dbReference type="Pfam" id="PF00147">
    <property type="entry name" value="Fibrinogen_C"/>
    <property type="match status" value="1"/>
</dbReference>
<evidence type="ECO:0000256" key="1">
    <source>
        <dbReference type="SAM" id="Coils"/>
    </source>
</evidence>
<feature type="coiled-coil region" evidence="1">
    <location>
        <begin position="278"/>
        <end position="342"/>
    </location>
</feature>
<evidence type="ECO:0000313" key="3">
    <source>
        <dbReference type="EMBL" id="GFO42443.1"/>
    </source>
</evidence>
<keyword evidence="4" id="KW-1185">Reference proteome</keyword>
<dbReference type="InterPro" id="IPR002181">
    <property type="entry name" value="Fibrinogen_a/b/g_C_dom"/>
</dbReference>
<sequence>MRIIVMMVFKKQAFVLCHIRILVFVYLIKSGAESRLTESDLSANNCVEKFPVESGQKLLPPDSGALSALDFGDHILPLKPLLRRLLKTDNSIGISTMKSELFSTAALILVCFSACCYGIKLVLNPDIQVVGSRITCGILLCEEKLTQMNTPSSSIFNMTVFKNQPSCSKTPENECESRVLVASLNSKHGNISRIADATRAFGILGSGNASLRIEMFKPDDCRAGFTCEVQGLDSQGRSFLSTTTLLQQQGDNHMGYEILANSLRKCKDKVEGKIELALTGVRNQVHYLEKRMDSLENRLEDKIDAKLLAIKNQVQSLEKRIEDKIDEKMSAVKNDAQSLENRMEVKIDAKVSAFRKQVKSIENRIEDKIDAKLSAIKNQVKSLENRIENKLDAKLSAIKKDDTHDRKEAALEKLLLRMSKPMVANLKSFIDGIMQPSTCKRGMIRPSSSYPSPYPVIYPRDESGQGLPYFCDTFTDGGGWIVIQRRSTFNVDFYRDWATYREGFGTFGDEFWLGNERIHAFTNIGTWELRIDLKYKGKKAYALYSNFKVESEYNQYKLRIGTYSGNAGNSLYNHNGQKFSTHDRDNDAASKYNCAQLKMGGWWYGNCAWADLNSKRSKKTYTHSGIVWAAFAGSDTCSFSEMKMRRVA</sequence>
<dbReference type="Gene3D" id="1.20.1270.70">
    <property type="entry name" value="Designed single chain three-helix bundle"/>
    <property type="match status" value="1"/>
</dbReference>
<dbReference type="CDD" id="cd00087">
    <property type="entry name" value="FReD"/>
    <property type="match status" value="1"/>
</dbReference>
<dbReference type="SMART" id="SM00186">
    <property type="entry name" value="FBG"/>
    <property type="match status" value="1"/>
</dbReference>
<keyword evidence="1" id="KW-0175">Coiled coil</keyword>
<dbReference type="GO" id="GO:0005615">
    <property type="term" value="C:extracellular space"/>
    <property type="evidence" value="ECO:0007669"/>
    <property type="project" value="TreeGrafter"/>
</dbReference>
<dbReference type="InterPro" id="IPR014716">
    <property type="entry name" value="Fibrinogen_a/b/g_C_1"/>
</dbReference>
<dbReference type="SUPFAM" id="SSF58113">
    <property type="entry name" value="Apolipoprotein A-I"/>
    <property type="match status" value="1"/>
</dbReference>
<evidence type="ECO:0000313" key="4">
    <source>
        <dbReference type="Proteomes" id="UP000735302"/>
    </source>
</evidence>
<name>A0AAV4DEH0_9GAST</name>